<dbReference type="KEGG" id="ssai:N0B31_09740"/>
<feature type="transmembrane region" description="Helical" evidence="1">
    <location>
        <begin position="125"/>
        <end position="150"/>
    </location>
</feature>
<dbReference type="InterPro" id="IPR058349">
    <property type="entry name" value="DUF8036"/>
</dbReference>
<evidence type="ECO:0000256" key="1">
    <source>
        <dbReference type="SAM" id="Phobius"/>
    </source>
</evidence>
<dbReference type="Pfam" id="PF26119">
    <property type="entry name" value="DUF8036"/>
    <property type="match status" value="1"/>
</dbReference>
<dbReference type="AlphaFoldDB" id="A0A9E7R609"/>
<dbReference type="Proteomes" id="UP001057580">
    <property type="component" value="Chromosome"/>
</dbReference>
<keyword evidence="3" id="KW-1185">Reference proteome</keyword>
<protein>
    <submittedName>
        <fullName evidence="2">Uncharacterized protein</fullName>
    </submittedName>
</protein>
<gene>
    <name evidence="2" type="ORF">N0B31_09740</name>
</gene>
<feature type="transmembrane region" description="Helical" evidence="1">
    <location>
        <begin position="67"/>
        <end position="85"/>
    </location>
</feature>
<name>A0A9E7R609_9EURY</name>
<feature type="transmembrane region" description="Helical" evidence="1">
    <location>
        <begin position="25"/>
        <end position="47"/>
    </location>
</feature>
<feature type="transmembrane region" description="Helical" evidence="1">
    <location>
        <begin position="97"/>
        <end position="119"/>
    </location>
</feature>
<sequence length="154" mass="16575">MSEESASLPEDAGTDPARDALKRTVLVAGAALLVALFVTAVLSLVLARTRIGQSPRIETFVRLKLFVSTYTVVTLLALVATYVSLYRDLPNPFTRSLLLFSLALLLYALSSSPLVWLALGFRRALLGLGIGGFAFLPDLFAAVAVTVLLYQSSR</sequence>
<dbReference type="GeneID" id="74942704"/>
<accession>A0A9E7R609</accession>
<keyword evidence="1" id="KW-1133">Transmembrane helix</keyword>
<keyword evidence="1" id="KW-0472">Membrane</keyword>
<keyword evidence="1" id="KW-0812">Transmembrane</keyword>
<organism evidence="2 3">
    <name type="scientific">Salinirubellus salinus</name>
    <dbReference type="NCBI Taxonomy" id="1364945"/>
    <lineage>
        <taxon>Archaea</taxon>
        <taxon>Methanobacteriati</taxon>
        <taxon>Methanobacteriota</taxon>
        <taxon>Stenosarchaea group</taxon>
        <taxon>Halobacteria</taxon>
        <taxon>Halobacteriales</taxon>
        <taxon>Natronomonadaceae</taxon>
        <taxon>Salinirubellus</taxon>
    </lineage>
</organism>
<evidence type="ECO:0000313" key="2">
    <source>
        <dbReference type="EMBL" id="UWM56556.1"/>
    </source>
</evidence>
<reference evidence="2" key="1">
    <citation type="submission" date="2022-09" db="EMBL/GenBank/DDBJ databases">
        <title>Diverse halophilic archaea isolated from saline environments.</title>
        <authorList>
            <person name="Cui H.-L."/>
        </authorList>
    </citation>
    <scope>NUCLEOTIDE SEQUENCE</scope>
    <source>
        <strain evidence="2">ZS-35-S2</strain>
    </source>
</reference>
<evidence type="ECO:0000313" key="3">
    <source>
        <dbReference type="Proteomes" id="UP001057580"/>
    </source>
</evidence>
<dbReference type="RefSeq" id="WP_260643670.1">
    <property type="nucleotide sequence ID" value="NZ_CP104003.1"/>
</dbReference>
<proteinExistence type="predicted"/>
<dbReference type="EMBL" id="CP104003">
    <property type="protein sequence ID" value="UWM56556.1"/>
    <property type="molecule type" value="Genomic_DNA"/>
</dbReference>